<dbReference type="PROSITE" id="PS51450">
    <property type="entry name" value="LRR"/>
    <property type="match status" value="1"/>
</dbReference>
<dbReference type="InterPro" id="IPR032675">
    <property type="entry name" value="LRR_dom_sf"/>
</dbReference>
<name>A0A5E4N762_9HEMI</name>
<dbReference type="InterPro" id="IPR003591">
    <property type="entry name" value="Leu-rich_rpt_typical-subtyp"/>
</dbReference>
<dbReference type="Gene3D" id="3.80.10.10">
    <property type="entry name" value="Ribonuclease Inhibitor"/>
    <property type="match status" value="3"/>
</dbReference>
<evidence type="ECO:0000256" key="3">
    <source>
        <dbReference type="ARBA" id="ARBA00022737"/>
    </source>
</evidence>
<gene>
    <name evidence="5" type="ORF">CINCED_3A020042</name>
</gene>
<keyword evidence="1" id="KW-0433">Leucine-rich repeat</keyword>
<evidence type="ECO:0008006" key="7">
    <source>
        <dbReference type="Google" id="ProtNLM"/>
    </source>
</evidence>
<feature type="signal peptide" evidence="4">
    <location>
        <begin position="1"/>
        <end position="21"/>
    </location>
</feature>
<reference evidence="5 6" key="1">
    <citation type="submission" date="2019-08" db="EMBL/GenBank/DDBJ databases">
        <authorList>
            <person name="Alioto T."/>
            <person name="Alioto T."/>
            <person name="Gomez Garrido J."/>
        </authorList>
    </citation>
    <scope>NUCLEOTIDE SEQUENCE [LARGE SCALE GENOMIC DNA]</scope>
</reference>
<keyword evidence="2 4" id="KW-0732">Signal</keyword>
<dbReference type="SUPFAM" id="SSF52058">
    <property type="entry name" value="L domain-like"/>
    <property type="match status" value="2"/>
</dbReference>
<dbReference type="InterPro" id="IPR001611">
    <property type="entry name" value="Leu-rich_rpt"/>
</dbReference>
<dbReference type="Proteomes" id="UP000325440">
    <property type="component" value="Unassembled WGS sequence"/>
</dbReference>
<dbReference type="AlphaFoldDB" id="A0A5E4N762"/>
<dbReference type="SMART" id="SM00364">
    <property type="entry name" value="LRR_BAC"/>
    <property type="match status" value="4"/>
</dbReference>
<feature type="chain" id="PRO_5023141167" description="Leucine-rich repeat,Leucine-rich repeat domain, L domain-like,Leucine-rich repeat, typical subtype" evidence="4">
    <location>
        <begin position="22"/>
        <end position="575"/>
    </location>
</feature>
<organism evidence="5 6">
    <name type="scientific">Cinara cedri</name>
    <dbReference type="NCBI Taxonomy" id="506608"/>
    <lineage>
        <taxon>Eukaryota</taxon>
        <taxon>Metazoa</taxon>
        <taxon>Ecdysozoa</taxon>
        <taxon>Arthropoda</taxon>
        <taxon>Hexapoda</taxon>
        <taxon>Insecta</taxon>
        <taxon>Pterygota</taxon>
        <taxon>Neoptera</taxon>
        <taxon>Paraneoptera</taxon>
        <taxon>Hemiptera</taxon>
        <taxon>Sternorrhyncha</taxon>
        <taxon>Aphidomorpha</taxon>
        <taxon>Aphidoidea</taxon>
        <taxon>Aphididae</taxon>
        <taxon>Lachninae</taxon>
        <taxon>Cinara</taxon>
    </lineage>
</organism>
<evidence type="ECO:0000256" key="4">
    <source>
        <dbReference type="SAM" id="SignalP"/>
    </source>
</evidence>
<evidence type="ECO:0000256" key="1">
    <source>
        <dbReference type="ARBA" id="ARBA00022614"/>
    </source>
</evidence>
<dbReference type="SMART" id="SM00369">
    <property type="entry name" value="LRR_TYP"/>
    <property type="match status" value="11"/>
</dbReference>
<keyword evidence="3" id="KW-0677">Repeat</keyword>
<dbReference type="Pfam" id="PF13855">
    <property type="entry name" value="LRR_8"/>
    <property type="match status" value="4"/>
</dbReference>
<dbReference type="EMBL" id="CABPRJ010001895">
    <property type="protein sequence ID" value="VVC39428.1"/>
    <property type="molecule type" value="Genomic_DNA"/>
</dbReference>
<evidence type="ECO:0000313" key="5">
    <source>
        <dbReference type="EMBL" id="VVC39428.1"/>
    </source>
</evidence>
<proteinExistence type="predicted"/>
<dbReference type="PANTHER" id="PTHR24366">
    <property type="entry name" value="IG(IMMUNOGLOBULIN) AND LRR(LEUCINE RICH REPEAT) DOMAINS"/>
    <property type="match status" value="1"/>
</dbReference>
<protein>
    <recommendedName>
        <fullName evidence="7">Leucine-rich repeat,Leucine-rich repeat domain, L domain-like,Leucine-rich repeat, typical subtype</fullName>
    </recommendedName>
</protein>
<keyword evidence="6" id="KW-1185">Reference proteome</keyword>
<evidence type="ECO:0000256" key="2">
    <source>
        <dbReference type="ARBA" id="ARBA00022729"/>
    </source>
</evidence>
<accession>A0A5E4N762</accession>
<sequence length="575" mass="64246">MNNSRWTSVLLVTACVFAVGGTGFLLDDTPLHCSVRRSISPCTCSYFTGMVRPRIMVICQKMVSFESVIAALQNKFDAVFDYMLNIEYSELHDLDTRRFNELGFPIVDLKLTNNNLTTLPDEAFIGMNRIRILYLSDNRLSAVPTQIFKHMPSIEVLNLARNSIHSVASGDFLILSLMNTFVMATNNLTDITNGSFPTTLRKVQLGANNLTELNGNLRNQKDLEWLFLDDNRIKTLDGELPIDNDKLIVLNVSNNALGHLPPELNCLKALRYFYCTFNQLTGLNKTLSKSKKLVWLELTGNRIQELASDEFEEATMIEVLELSNNCIKHLNKSLLALTQLSEINLSFNKITEFSLAEIKGLKELKLVDLSHNAISKLSGHSEIISEPVTGVEHLKLDHNELDSLGGSLIGITTLSKLNISHNKFTDLSPYHLTGLNLKILDVSHNLLHILPDSSQIHLPALETLVASYNVLTSLSKDFHGYPVLCHADLEYNSIMSIREELVDMTLCKLHGVNSTLRIYLEGNPVLCDDNTRLVTKAMELKHAEVSGIAKCVPVTNDIKYNMTDIDTSAITVIVT</sequence>
<evidence type="ECO:0000313" key="6">
    <source>
        <dbReference type="Proteomes" id="UP000325440"/>
    </source>
</evidence>
<dbReference type="OrthoDB" id="442066at2759"/>
<dbReference type="PANTHER" id="PTHR24366:SF161">
    <property type="entry name" value="TIR DOMAIN-CONTAINING PROTEIN"/>
    <property type="match status" value="1"/>
</dbReference>